<gene>
    <name evidence="2" type="ORF">ACFPN5_15180</name>
</gene>
<keyword evidence="3" id="KW-1185">Reference proteome</keyword>
<comment type="caution">
    <text evidence="2">The sequence shown here is derived from an EMBL/GenBank/DDBJ whole genome shotgun (WGS) entry which is preliminary data.</text>
</comment>
<dbReference type="RefSeq" id="WP_379784592.1">
    <property type="nucleotide sequence ID" value="NZ_JBHSMU010000015.1"/>
</dbReference>
<feature type="region of interest" description="Disordered" evidence="1">
    <location>
        <begin position="151"/>
        <end position="170"/>
    </location>
</feature>
<proteinExistence type="predicted"/>
<protein>
    <submittedName>
        <fullName evidence="2">Uncharacterized protein</fullName>
    </submittedName>
</protein>
<evidence type="ECO:0000313" key="2">
    <source>
        <dbReference type="EMBL" id="MFC5461153.1"/>
    </source>
</evidence>
<name>A0ABW0L814_9BURK</name>
<organism evidence="2 3">
    <name type="scientific">Massilia niabensis</name>
    <dbReference type="NCBI Taxonomy" id="544910"/>
    <lineage>
        <taxon>Bacteria</taxon>
        <taxon>Pseudomonadati</taxon>
        <taxon>Pseudomonadota</taxon>
        <taxon>Betaproteobacteria</taxon>
        <taxon>Burkholderiales</taxon>
        <taxon>Oxalobacteraceae</taxon>
        <taxon>Telluria group</taxon>
        <taxon>Massilia</taxon>
    </lineage>
</organism>
<accession>A0ABW0L814</accession>
<evidence type="ECO:0000256" key="1">
    <source>
        <dbReference type="SAM" id="MobiDB-lite"/>
    </source>
</evidence>
<dbReference type="EMBL" id="JBHSMU010000015">
    <property type="protein sequence ID" value="MFC5461153.1"/>
    <property type="molecule type" value="Genomic_DNA"/>
</dbReference>
<dbReference type="Proteomes" id="UP001596050">
    <property type="component" value="Unassembled WGS sequence"/>
</dbReference>
<sequence>MLTLNGGHSNRRLPQETRSARNCFICRKDNILVHWVSGCLLLPVTGCHPFTVIESRMSKPSSSNKTVPLRSLVLLLSVFVAQNGWACRVAPRQQLISVDEQIMAATDVSVAEVISAIPVEGRDIEYRFLVRQRLAGEDRGVFTVMGRGKQGKHWSDFSTGSGAAGDDRDTSFDHHTNPVFWKRGGGRVMNEGDCGIYPSFVVGATYLVFLGSPVTWRSFEKIEVVNGRISDDDKWLAYVKAGLARRRDAETPIPAQLF</sequence>
<reference evidence="3" key="1">
    <citation type="journal article" date="2019" name="Int. J. Syst. Evol. Microbiol.">
        <title>The Global Catalogue of Microorganisms (GCM) 10K type strain sequencing project: providing services to taxonomists for standard genome sequencing and annotation.</title>
        <authorList>
            <consortium name="The Broad Institute Genomics Platform"/>
            <consortium name="The Broad Institute Genome Sequencing Center for Infectious Disease"/>
            <person name="Wu L."/>
            <person name="Ma J."/>
        </authorList>
    </citation>
    <scope>NUCLEOTIDE SEQUENCE [LARGE SCALE GENOMIC DNA]</scope>
    <source>
        <strain evidence="3">KACC 12649</strain>
    </source>
</reference>
<evidence type="ECO:0000313" key="3">
    <source>
        <dbReference type="Proteomes" id="UP001596050"/>
    </source>
</evidence>